<dbReference type="Gene3D" id="3.30.1490.330">
    <property type="match status" value="1"/>
</dbReference>
<gene>
    <name evidence="7" type="ORF">H735_26420</name>
</gene>
<keyword evidence="5" id="KW-0460">Magnesium</keyword>
<dbReference type="GO" id="GO:0046872">
    <property type="term" value="F:metal ion binding"/>
    <property type="evidence" value="ECO:0007669"/>
    <property type="project" value="UniProtKB-KW"/>
</dbReference>
<dbReference type="GO" id="GO:0005524">
    <property type="term" value="F:ATP binding"/>
    <property type="evidence" value="ECO:0007669"/>
    <property type="project" value="UniProtKB-KW"/>
</dbReference>
<evidence type="ECO:0000313" key="7">
    <source>
        <dbReference type="EMBL" id="KIF49160.1"/>
    </source>
</evidence>
<accession>A0A0C1YVV5</accession>
<dbReference type="Proteomes" id="UP000031586">
    <property type="component" value="Unassembled WGS sequence"/>
</dbReference>
<evidence type="ECO:0000256" key="1">
    <source>
        <dbReference type="ARBA" id="ARBA00022598"/>
    </source>
</evidence>
<organism evidence="7 8">
    <name type="scientific">Vibrio owensii CAIM 1854 = LMG 25443</name>
    <dbReference type="NCBI Taxonomy" id="1229493"/>
    <lineage>
        <taxon>Bacteria</taxon>
        <taxon>Pseudomonadati</taxon>
        <taxon>Pseudomonadota</taxon>
        <taxon>Gammaproteobacteria</taxon>
        <taxon>Vibrionales</taxon>
        <taxon>Vibrionaceae</taxon>
        <taxon>Vibrio</taxon>
    </lineage>
</organism>
<sequence length="388" mass="45295">MFRREIQERENWRELARQFGFGFHSMYDQPYWDESAYYQFSLSQIEQDIEAPTEELHQMCLEIVDQVVRSERLLTQCAIPEAMWSQVASSWQRREPSLYSRMDFAYNGSSPAKLLENNADTPTSLFETGFWQWVWLEDIVNKGRIHQSADQFNILQDFLIERFADIAKLQPGQTLHFSCCKYTEEDKGIVQYLEDCAREAGLATAFVFVEDIGVTEDGQFVDADDRAIRWMFKLYPWEFMFEEEYSQYLATSSVNWLEPMWKSILSNKALLPLLWERFPNHPNLLPAYFANDPKASRLKDYVIKPLFSREGANIEIVKNGQRLVKTPGPYESSQNIVQQYHPLPKFGQSHTLIGSWLVNDKAAGISIREDSSLVTQDMARYIPHVILD</sequence>
<keyword evidence="1" id="KW-0436">Ligase</keyword>
<feature type="domain" description="Glutathionylspermidine synthase pre-ATP-grasp-like" evidence="6">
    <location>
        <begin position="12"/>
        <end position="386"/>
    </location>
</feature>
<evidence type="ECO:0000256" key="4">
    <source>
        <dbReference type="ARBA" id="ARBA00022840"/>
    </source>
</evidence>
<evidence type="ECO:0000259" key="6">
    <source>
        <dbReference type="Pfam" id="PF03738"/>
    </source>
</evidence>
<keyword evidence="4" id="KW-0067">ATP-binding</keyword>
<reference evidence="7 8" key="1">
    <citation type="submission" date="2014-07" db="EMBL/GenBank/DDBJ databases">
        <title>Unique and conserved regions in Vibrio harveyi and related species in comparison with the shrimp pathogen Vibrio harveyi CAIM 1792.</title>
        <authorList>
            <person name="Espinoza-Valles I."/>
            <person name="Vora G."/>
            <person name="Leekitcharoenphon P."/>
            <person name="Ussery D."/>
            <person name="Hoj L."/>
            <person name="Gomez-Gil B."/>
        </authorList>
    </citation>
    <scope>NUCLEOTIDE SEQUENCE [LARGE SCALE GENOMIC DNA]</scope>
    <source>
        <strain evidence="8">CAIM 1854 / LMG 25443</strain>
    </source>
</reference>
<dbReference type="GO" id="GO:0016874">
    <property type="term" value="F:ligase activity"/>
    <property type="evidence" value="ECO:0007669"/>
    <property type="project" value="UniProtKB-KW"/>
</dbReference>
<dbReference type="Pfam" id="PF03738">
    <property type="entry name" value="GSP_synth"/>
    <property type="match status" value="1"/>
</dbReference>
<dbReference type="InterPro" id="IPR016185">
    <property type="entry name" value="PreATP-grasp_dom_sf"/>
</dbReference>
<dbReference type="SUPFAM" id="SSF52440">
    <property type="entry name" value="PreATP-grasp domain"/>
    <property type="match status" value="1"/>
</dbReference>
<evidence type="ECO:0000256" key="5">
    <source>
        <dbReference type="ARBA" id="ARBA00022842"/>
    </source>
</evidence>
<evidence type="ECO:0000256" key="3">
    <source>
        <dbReference type="ARBA" id="ARBA00022741"/>
    </source>
</evidence>
<proteinExistence type="predicted"/>
<protein>
    <recommendedName>
        <fullName evidence="6">Glutathionylspermidine synthase pre-ATP-grasp-like domain-containing protein</fullName>
    </recommendedName>
</protein>
<keyword evidence="3" id="KW-0547">Nucleotide-binding</keyword>
<dbReference type="InterPro" id="IPR005494">
    <property type="entry name" value="GSPS_pre-ATP-grasp-like_dom"/>
</dbReference>
<keyword evidence="2" id="KW-0479">Metal-binding</keyword>
<dbReference type="AlphaFoldDB" id="A0A0C1YVV5"/>
<evidence type="ECO:0000313" key="8">
    <source>
        <dbReference type="Proteomes" id="UP000031586"/>
    </source>
</evidence>
<dbReference type="PATRIC" id="fig|1229493.5.peg.4857"/>
<evidence type="ECO:0000256" key="2">
    <source>
        <dbReference type="ARBA" id="ARBA00022723"/>
    </source>
</evidence>
<dbReference type="RefSeq" id="WP_020195631.1">
    <property type="nucleotide sequence ID" value="NZ_BAOH01000026.1"/>
</dbReference>
<name>A0A0C1YVV5_9VIBR</name>
<dbReference type="EMBL" id="JPRD01000057">
    <property type="protein sequence ID" value="KIF49160.1"/>
    <property type="molecule type" value="Genomic_DNA"/>
</dbReference>
<dbReference type="SUPFAM" id="SSF56059">
    <property type="entry name" value="Glutathione synthetase ATP-binding domain-like"/>
    <property type="match status" value="1"/>
</dbReference>
<comment type="caution">
    <text evidence="7">The sequence shown here is derived from an EMBL/GenBank/DDBJ whole genome shotgun (WGS) entry which is preliminary data.</text>
</comment>